<evidence type="ECO:0000256" key="1">
    <source>
        <dbReference type="SAM" id="MobiDB-lite"/>
    </source>
</evidence>
<feature type="non-terminal residue" evidence="2">
    <location>
        <position position="82"/>
    </location>
</feature>
<organism evidence="2">
    <name type="scientific">uncultured Pseudonocardia sp</name>
    <dbReference type="NCBI Taxonomy" id="211455"/>
    <lineage>
        <taxon>Bacteria</taxon>
        <taxon>Bacillati</taxon>
        <taxon>Actinomycetota</taxon>
        <taxon>Actinomycetes</taxon>
        <taxon>Pseudonocardiales</taxon>
        <taxon>Pseudonocardiaceae</taxon>
        <taxon>Pseudonocardia</taxon>
        <taxon>environmental samples</taxon>
    </lineage>
</organism>
<reference evidence="2" key="1">
    <citation type="submission" date="2020-02" db="EMBL/GenBank/DDBJ databases">
        <authorList>
            <person name="Meier V. D."/>
        </authorList>
    </citation>
    <scope>NUCLEOTIDE SEQUENCE</scope>
    <source>
        <strain evidence="2">AVDCRST_MAG66</strain>
    </source>
</reference>
<accession>A0A6J4P4H2</accession>
<gene>
    <name evidence="2" type="ORF">AVDCRST_MAG66-1733</name>
</gene>
<feature type="non-terminal residue" evidence="2">
    <location>
        <position position="1"/>
    </location>
</feature>
<evidence type="ECO:0000313" key="2">
    <source>
        <dbReference type="EMBL" id="CAA9406052.1"/>
    </source>
</evidence>
<dbReference type="AlphaFoldDB" id="A0A6J4P4H2"/>
<feature type="region of interest" description="Disordered" evidence="1">
    <location>
        <begin position="28"/>
        <end position="82"/>
    </location>
</feature>
<sequence>WAGRGDQVTTRRCRSSCVIRLHFPVRPQRRRARAARSRRRAAPTAPAQGSGGRRIGRHQADGPLRGTCGVPARRVVRASRTT</sequence>
<name>A0A6J4P4H2_9PSEU</name>
<dbReference type="EMBL" id="CADCUS010000258">
    <property type="protein sequence ID" value="CAA9406052.1"/>
    <property type="molecule type" value="Genomic_DNA"/>
</dbReference>
<protein>
    <submittedName>
        <fullName evidence="2">Uncharacterized protein</fullName>
    </submittedName>
</protein>
<proteinExistence type="predicted"/>
<feature type="compositionally biased region" description="Basic residues" evidence="1">
    <location>
        <begin position="28"/>
        <end position="41"/>
    </location>
</feature>